<keyword evidence="7" id="KW-1185">Reference proteome</keyword>
<evidence type="ECO:0000313" key="7">
    <source>
        <dbReference type="Proteomes" id="UP001235760"/>
    </source>
</evidence>
<reference evidence="6 7" key="1">
    <citation type="submission" date="2023-08" db="EMBL/GenBank/DDBJ databases">
        <authorList>
            <person name="Roldan D.M."/>
            <person name="Menes R.J."/>
        </authorList>
    </citation>
    <scope>NUCLEOTIDE SEQUENCE [LARGE SCALE GENOMIC DNA]</scope>
    <source>
        <strain evidence="6 7">CCM 2812</strain>
    </source>
</reference>
<dbReference type="EMBL" id="JAUZEE010000003">
    <property type="protein sequence ID" value="MDP4300680.1"/>
    <property type="molecule type" value="Genomic_DNA"/>
</dbReference>
<organism evidence="6 7">
    <name type="scientific">Leptothrix discophora</name>
    <dbReference type="NCBI Taxonomy" id="89"/>
    <lineage>
        <taxon>Bacteria</taxon>
        <taxon>Pseudomonadati</taxon>
        <taxon>Pseudomonadota</taxon>
        <taxon>Betaproteobacteria</taxon>
        <taxon>Burkholderiales</taxon>
        <taxon>Sphaerotilaceae</taxon>
        <taxon>Leptothrix</taxon>
    </lineage>
</organism>
<dbReference type="RefSeq" id="WP_305749218.1">
    <property type="nucleotide sequence ID" value="NZ_JAUZEE010000003.1"/>
</dbReference>
<sequence>MSRPFQRSATGWRIGLAVMAVLTVLLLLLAGYAGLLGGGKPAPPGNPTTRDATQAAPSDAAQIARGAYLAQVGNCAGCHTARGGAPLAGGRALNTPYGTVHAGNLTPDPDTGLGRWSADDFWQALHHGRSRDGRRLLPVFPYPSYTQVSRADSDALHAWLRSLAPVRQANRPHALRFPYDTDIAIALWQVLFFRSGDAAQAAMRATSDDPLQRGAYLVEGLGHCAECHAPRNLLGAAADLARGGDMPGEPWHAPSLHPVDGQPQASVEDLVALLRSGQNRLGTASGPMAGVVHRSTQHWTEADLKAAAVYLAQRPRLSAAQAAVADAPADSLALGRQLYDDRCADCHGSDGAGLPGVYPPLAGNPTVLQPVARNLVQVLRHGGFAPVTAANPRPYGMPPQDLDDREVAALVNLMRQSWGNRAAPVSEVDVLRFK</sequence>
<evidence type="ECO:0000256" key="4">
    <source>
        <dbReference type="PROSITE-ProRule" id="PRU00433"/>
    </source>
</evidence>
<dbReference type="PANTHER" id="PTHR35008">
    <property type="entry name" value="BLL4482 PROTEIN-RELATED"/>
    <property type="match status" value="1"/>
</dbReference>
<feature type="domain" description="Cytochrome c" evidence="5">
    <location>
        <begin position="330"/>
        <end position="418"/>
    </location>
</feature>
<accession>A0ABT9G2H5</accession>
<keyword evidence="1 4" id="KW-0349">Heme</keyword>
<dbReference type="InterPro" id="IPR014353">
    <property type="entry name" value="Membr-bd_ADH_cyt_c"/>
</dbReference>
<feature type="domain" description="Cytochrome c" evidence="5">
    <location>
        <begin position="61"/>
        <end position="164"/>
    </location>
</feature>
<dbReference type="PROSITE" id="PS51007">
    <property type="entry name" value="CYTC"/>
    <property type="match status" value="3"/>
</dbReference>
<comment type="caution">
    <text evidence="6">The sequence shown here is derived from an EMBL/GenBank/DDBJ whole genome shotgun (WGS) entry which is preliminary data.</text>
</comment>
<evidence type="ECO:0000256" key="1">
    <source>
        <dbReference type="ARBA" id="ARBA00022617"/>
    </source>
</evidence>
<gene>
    <name evidence="6" type="ORF">Q8X39_08530</name>
</gene>
<keyword evidence="3 4" id="KW-0408">Iron</keyword>
<evidence type="ECO:0000256" key="2">
    <source>
        <dbReference type="ARBA" id="ARBA00022723"/>
    </source>
</evidence>
<dbReference type="PANTHER" id="PTHR35008:SF4">
    <property type="entry name" value="BLL4482 PROTEIN"/>
    <property type="match status" value="1"/>
</dbReference>
<dbReference type="InterPro" id="IPR036909">
    <property type="entry name" value="Cyt_c-like_dom_sf"/>
</dbReference>
<protein>
    <submittedName>
        <fullName evidence="6">Cytochrome c</fullName>
    </submittedName>
</protein>
<name>A0ABT9G2H5_LEPDI</name>
<dbReference type="Proteomes" id="UP001235760">
    <property type="component" value="Unassembled WGS sequence"/>
</dbReference>
<dbReference type="SUPFAM" id="SSF46626">
    <property type="entry name" value="Cytochrome c"/>
    <property type="match status" value="3"/>
</dbReference>
<feature type="domain" description="Cytochrome c" evidence="5">
    <location>
        <begin position="209"/>
        <end position="315"/>
    </location>
</feature>
<proteinExistence type="predicted"/>
<evidence type="ECO:0000259" key="5">
    <source>
        <dbReference type="PROSITE" id="PS51007"/>
    </source>
</evidence>
<dbReference type="Pfam" id="PF00034">
    <property type="entry name" value="Cytochrom_C"/>
    <property type="match status" value="2"/>
</dbReference>
<dbReference type="InterPro" id="IPR009056">
    <property type="entry name" value="Cyt_c-like_dom"/>
</dbReference>
<evidence type="ECO:0000313" key="6">
    <source>
        <dbReference type="EMBL" id="MDP4300680.1"/>
    </source>
</evidence>
<keyword evidence="2 4" id="KW-0479">Metal-binding</keyword>
<dbReference type="Gene3D" id="1.10.760.10">
    <property type="entry name" value="Cytochrome c-like domain"/>
    <property type="match status" value="3"/>
</dbReference>
<dbReference type="PIRSF" id="PIRSF000018">
    <property type="entry name" value="Mb_ADH_cyt_c"/>
    <property type="match status" value="1"/>
</dbReference>
<evidence type="ECO:0000256" key="3">
    <source>
        <dbReference type="ARBA" id="ARBA00023004"/>
    </source>
</evidence>
<dbReference type="InterPro" id="IPR051459">
    <property type="entry name" value="Cytochrome_c-type_DH"/>
</dbReference>